<keyword evidence="2" id="KW-1185">Reference proteome</keyword>
<dbReference type="EMBL" id="QRBF01000001">
    <property type="protein sequence ID" value="RDS86347.1"/>
    <property type="molecule type" value="Genomic_DNA"/>
</dbReference>
<dbReference type="RefSeq" id="WP_115476610.1">
    <property type="nucleotide sequence ID" value="NZ_QRBF01000001.1"/>
</dbReference>
<dbReference type="Proteomes" id="UP000255334">
    <property type="component" value="Unassembled WGS sequence"/>
</dbReference>
<sequence length="76" mass="8797">MLSNSVEGYGIRLDDGMWGGWYRVVKNGNVMEQGYAPRFYRTESEAQENAHHYGLAKAERYFHRETRLVSEVNGNP</sequence>
<gene>
    <name evidence="1" type="ORF">DWU99_03570</name>
</gene>
<reference evidence="1 2" key="1">
    <citation type="submission" date="2018-07" db="EMBL/GenBank/DDBJ databases">
        <title>Dyella monticola sp. nov. and Dyella psychrodurans sp. nov. isolated from monsoon evergreen broad-leaved forest soil of Dinghu Mountain, China.</title>
        <authorList>
            <person name="Gao Z."/>
            <person name="Qiu L."/>
        </authorList>
    </citation>
    <scope>NUCLEOTIDE SEQUENCE [LARGE SCALE GENOMIC DNA]</scope>
    <source>
        <strain evidence="1 2">4MSK11</strain>
    </source>
</reference>
<proteinExistence type="predicted"/>
<dbReference type="AlphaFoldDB" id="A0A370XDJ8"/>
<name>A0A370XDJ8_9GAMM</name>
<comment type="caution">
    <text evidence="1">The sequence shown here is derived from an EMBL/GenBank/DDBJ whole genome shotgun (WGS) entry which is preliminary data.</text>
</comment>
<evidence type="ECO:0008006" key="3">
    <source>
        <dbReference type="Google" id="ProtNLM"/>
    </source>
</evidence>
<accession>A0A370XDJ8</accession>
<evidence type="ECO:0000313" key="2">
    <source>
        <dbReference type="Proteomes" id="UP000255334"/>
    </source>
</evidence>
<organism evidence="1 2">
    <name type="scientific">Dyella psychrodurans</name>
    <dbReference type="NCBI Taxonomy" id="1927960"/>
    <lineage>
        <taxon>Bacteria</taxon>
        <taxon>Pseudomonadati</taxon>
        <taxon>Pseudomonadota</taxon>
        <taxon>Gammaproteobacteria</taxon>
        <taxon>Lysobacterales</taxon>
        <taxon>Rhodanobacteraceae</taxon>
        <taxon>Dyella</taxon>
    </lineage>
</organism>
<evidence type="ECO:0000313" key="1">
    <source>
        <dbReference type="EMBL" id="RDS86347.1"/>
    </source>
</evidence>
<protein>
    <recommendedName>
        <fullName evidence="3">DUF2188 domain-containing protein</fullName>
    </recommendedName>
</protein>